<evidence type="ECO:0000313" key="1">
    <source>
        <dbReference type="EMBL" id="KAH6926300.1"/>
    </source>
</evidence>
<name>A0ACB7RVS0_HYAAI</name>
<sequence>MQGTLKDESTSGNGDRKKQCPTVYHVVEGLHVSRLFSERIMKSAMSYRPRDDDVFVASYPKCGSTWLQQIVNGVLKSVESSPAESGKAWRQEVPAFLDFEGAEGARSMRRPGCLKTHLPYGKHPYSPEAKYICITRNPYDCCVSFYYHTRRLPTYRFQEGTFDQFFDMFLDGKVDYGDYFDHLLSWYAHHGDPNLLFITYEGLKKDTTGWVLRIADFLSKEKYGGRIRKHPELLEQVLVSTSVESMKSLNSTLQNWTGLIELVPAAAKEEFMQEMKDVFGDIWHVQGNADFVRKGIVGDWKAHFNTEQIRRMKDRIEYKTRGSDVMELWKDVGLP</sequence>
<protein>
    <submittedName>
        <fullName evidence="1">Uncharacterized protein</fullName>
    </submittedName>
</protein>
<reference evidence="1" key="1">
    <citation type="submission" date="2020-05" db="EMBL/GenBank/DDBJ databases">
        <title>Large-scale comparative analyses of tick genomes elucidate their genetic diversity and vector capacities.</title>
        <authorList>
            <person name="Jia N."/>
            <person name="Wang J."/>
            <person name="Shi W."/>
            <person name="Du L."/>
            <person name="Sun Y."/>
            <person name="Zhan W."/>
            <person name="Jiang J."/>
            <person name="Wang Q."/>
            <person name="Zhang B."/>
            <person name="Ji P."/>
            <person name="Sakyi L.B."/>
            <person name="Cui X."/>
            <person name="Yuan T."/>
            <person name="Jiang B."/>
            <person name="Yang W."/>
            <person name="Lam T.T.-Y."/>
            <person name="Chang Q."/>
            <person name="Ding S."/>
            <person name="Wang X."/>
            <person name="Zhu J."/>
            <person name="Ruan X."/>
            <person name="Zhao L."/>
            <person name="Wei J."/>
            <person name="Que T."/>
            <person name="Du C."/>
            <person name="Cheng J."/>
            <person name="Dai P."/>
            <person name="Han X."/>
            <person name="Huang E."/>
            <person name="Gao Y."/>
            <person name="Liu J."/>
            <person name="Shao H."/>
            <person name="Ye R."/>
            <person name="Li L."/>
            <person name="Wei W."/>
            <person name="Wang X."/>
            <person name="Wang C."/>
            <person name="Yang T."/>
            <person name="Huo Q."/>
            <person name="Li W."/>
            <person name="Guo W."/>
            <person name="Chen H."/>
            <person name="Zhou L."/>
            <person name="Ni X."/>
            <person name="Tian J."/>
            <person name="Zhou Y."/>
            <person name="Sheng Y."/>
            <person name="Liu T."/>
            <person name="Pan Y."/>
            <person name="Xia L."/>
            <person name="Li J."/>
            <person name="Zhao F."/>
            <person name="Cao W."/>
        </authorList>
    </citation>
    <scope>NUCLEOTIDE SEQUENCE</scope>
    <source>
        <strain evidence="1">Hyas-2018</strain>
    </source>
</reference>
<dbReference type="Proteomes" id="UP000821845">
    <property type="component" value="Chromosome 7"/>
</dbReference>
<comment type="caution">
    <text evidence="1">The sequence shown here is derived from an EMBL/GenBank/DDBJ whole genome shotgun (WGS) entry which is preliminary data.</text>
</comment>
<proteinExistence type="predicted"/>
<organism evidence="1 2">
    <name type="scientific">Hyalomma asiaticum</name>
    <name type="common">Tick</name>
    <dbReference type="NCBI Taxonomy" id="266040"/>
    <lineage>
        <taxon>Eukaryota</taxon>
        <taxon>Metazoa</taxon>
        <taxon>Ecdysozoa</taxon>
        <taxon>Arthropoda</taxon>
        <taxon>Chelicerata</taxon>
        <taxon>Arachnida</taxon>
        <taxon>Acari</taxon>
        <taxon>Parasitiformes</taxon>
        <taxon>Ixodida</taxon>
        <taxon>Ixodoidea</taxon>
        <taxon>Ixodidae</taxon>
        <taxon>Hyalomminae</taxon>
        <taxon>Hyalomma</taxon>
    </lineage>
</organism>
<accession>A0ACB7RVS0</accession>
<dbReference type="EMBL" id="CM023487">
    <property type="protein sequence ID" value="KAH6926300.1"/>
    <property type="molecule type" value="Genomic_DNA"/>
</dbReference>
<evidence type="ECO:0000313" key="2">
    <source>
        <dbReference type="Proteomes" id="UP000821845"/>
    </source>
</evidence>
<gene>
    <name evidence="1" type="ORF">HPB50_016483</name>
</gene>
<keyword evidence="2" id="KW-1185">Reference proteome</keyword>